<keyword evidence="3" id="KW-1185">Reference proteome</keyword>
<keyword evidence="2" id="KW-0808">Transferase</keyword>
<dbReference type="Proteomes" id="UP000483018">
    <property type="component" value="Unassembled WGS sequence"/>
</dbReference>
<dbReference type="AlphaFoldDB" id="A0A7C8HID7"/>
<feature type="transmembrane region" description="Helical" evidence="1">
    <location>
        <begin position="6"/>
        <end position="26"/>
    </location>
</feature>
<keyword evidence="1" id="KW-0812">Transmembrane</keyword>
<dbReference type="RefSeq" id="WP_158739124.1">
    <property type="nucleotide sequence ID" value="NZ_JAFBEP010000006.1"/>
</dbReference>
<keyword evidence="1" id="KW-0472">Membrane</keyword>
<feature type="transmembrane region" description="Helical" evidence="1">
    <location>
        <begin position="47"/>
        <end position="64"/>
    </location>
</feature>
<feature type="transmembrane region" description="Helical" evidence="1">
    <location>
        <begin position="135"/>
        <end position="155"/>
    </location>
</feature>
<dbReference type="EMBL" id="WSLF01000001">
    <property type="protein sequence ID" value="KAE9637214.1"/>
    <property type="molecule type" value="Genomic_DNA"/>
</dbReference>
<sequence length="271" mass="30403">MILYVLGGIIAFFVSILWKSFVIEFLNNHDIKVVNYNKKEIPIGIGILLLLSSVVSSSFIVFFTDQPMMYYVYLFGLSFIGFAGILDDLVEEDKIKGLKGHLSKMYQGELTSGGLKAIIGGLTALYVSFSFSISLMDLLLNTLIILFFINTMNLFDVRPGRALKIFIIISILIWIFSKAPDRFLTLILIGSILTIIKGDLREEYMLGDVGANILGYTLGFTSAISFNMNYKIPIIVLLIILHIISEMTSISLLINKNVVLKYIDEIGRLKE</sequence>
<evidence type="ECO:0000313" key="2">
    <source>
        <dbReference type="EMBL" id="KAE9637214.1"/>
    </source>
</evidence>
<reference evidence="2 3" key="1">
    <citation type="submission" date="2019-12" db="EMBL/GenBank/DDBJ databases">
        <title>Defluviitalea raffinosedens, isolated from a biogas fermenter, genome sequencing and characterization.</title>
        <authorList>
            <person name="Rettenmaier R."/>
            <person name="Schneider M."/>
            <person name="Neuhaus K."/>
            <person name="Liebl W."/>
            <person name="Zverlov V."/>
        </authorList>
    </citation>
    <scope>NUCLEOTIDE SEQUENCE [LARGE SCALE GENOMIC DNA]</scope>
    <source>
        <strain evidence="2 3">249c-K6</strain>
    </source>
</reference>
<organism evidence="2 3">
    <name type="scientific">Defluviitalea raffinosedens</name>
    <dbReference type="NCBI Taxonomy" id="1450156"/>
    <lineage>
        <taxon>Bacteria</taxon>
        <taxon>Bacillati</taxon>
        <taxon>Bacillota</taxon>
        <taxon>Clostridia</taxon>
        <taxon>Lachnospirales</taxon>
        <taxon>Defluviitaleaceae</taxon>
        <taxon>Defluviitalea</taxon>
    </lineage>
</organism>
<keyword evidence="1" id="KW-1133">Transmembrane helix</keyword>
<feature type="transmembrane region" description="Helical" evidence="1">
    <location>
        <begin position="232"/>
        <end position="254"/>
    </location>
</feature>
<accession>A0A7C8HID7</accession>
<feature type="transmembrane region" description="Helical" evidence="1">
    <location>
        <begin position="162"/>
        <end position="177"/>
    </location>
</feature>
<dbReference type="GO" id="GO:0016740">
    <property type="term" value="F:transferase activity"/>
    <property type="evidence" value="ECO:0007669"/>
    <property type="project" value="UniProtKB-KW"/>
</dbReference>
<evidence type="ECO:0000313" key="3">
    <source>
        <dbReference type="Proteomes" id="UP000483018"/>
    </source>
</evidence>
<gene>
    <name evidence="2" type="ORF">GND95_01935</name>
</gene>
<evidence type="ECO:0000256" key="1">
    <source>
        <dbReference type="SAM" id="Phobius"/>
    </source>
</evidence>
<proteinExistence type="predicted"/>
<dbReference type="OrthoDB" id="2679245at2"/>
<feature type="transmembrane region" description="Helical" evidence="1">
    <location>
        <begin position="70"/>
        <end position="90"/>
    </location>
</feature>
<name>A0A7C8HID7_9FIRM</name>
<protein>
    <submittedName>
        <fullName evidence="2">Phospho-N-acetylmuramoyl-pentapeptide-transferase</fullName>
    </submittedName>
</protein>
<comment type="caution">
    <text evidence="2">The sequence shown here is derived from an EMBL/GenBank/DDBJ whole genome shotgun (WGS) entry which is preliminary data.</text>
</comment>